<evidence type="ECO:0000313" key="2">
    <source>
        <dbReference type="EMBL" id="TKW48844.1"/>
    </source>
</evidence>
<comment type="caution">
    <text evidence="2">The sequence shown here is derived from an EMBL/GenBank/DDBJ whole genome shotgun (WGS) entry which is preliminary data.</text>
</comment>
<dbReference type="Proteomes" id="UP000310108">
    <property type="component" value="Unassembled WGS sequence"/>
</dbReference>
<feature type="transmembrane region" description="Helical" evidence="1">
    <location>
        <begin position="189"/>
        <end position="210"/>
    </location>
</feature>
<keyword evidence="1" id="KW-1133">Transmembrane helix</keyword>
<feature type="transmembrane region" description="Helical" evidence="1">
    <location>
        <begin position="157"/>
        <end position="177"/>
    </location>
</feature>
<keyword evidence="1" id="KW-0472">Membrane</keyword>
<evidence type="ECO:0000256" key="1">
    <source>
        <dbReference type="SAM" id="Phobius"/>
    </source>
</evidence>
<keyword evidence="1" id="KW-0812">Transmembrane</keyword>
<organism evidence="2 3">
    <name type="scientific">Colletotrichum tanaceti</name>
    <dbReference type="NCBI Taxonomy" id="1306861"/>
    <lineage>
        <taxon>Eukaryota</taxon>
        <taxon>Fungi</taxon>
        <taxon>Dikarya</taxon>
        <taxon>Ascomycota</taxon>
        <taxon>Pezizomycotina</taxon>
        <taxon>Sordariomycetes</taxon>
        <taxon>Hypocreomycetidae</taxon>
        <taxon>Glomerellales</taxon>
        <taxon>Glomerellaceae</taxon>
        <taxon>Colletotrichum</taxon>
        <taxon>Colletotrichum destructivum species complex</taxon>
    </lineage>
</organism>
<protein>
    <submittedName>
        <fullName evidence="2">Uncharacterized protein</fullName>
    </submittedName>
</protein>
<reference evidence="2 3" key="1">
    <citation type="journal article" date="2019" name="PLoS ONE">
        <title>Comparative genome analysis indicates high evolutionary potential of pathogenicity genes in Colletotrichum tanaceti.</title>
        <authorList>
            <person name="Lelwala R.V."/>
            <person name="Korhonen P.K."/>
            <person name="Young N.D."/>
            <person name="Scott J.B."/>
            <person name="Ades P.A."/>
            <person name="Gasser R.B."/>
            <person name="Taylor P.W.J."/>
        </authorList>
    </citation>
    <scope>NUCLEOTIDE SEQUENCE [LARGE SCALE GENOMIC DNA]</scope>
    <source>
        <strain evidence="2">BRIP57314</strain>
    </source>
</reference>
<dbReference type="AlphaFoldDB" id="A0A4U6X1G5"/>
<keyword evidence="3" id="KW-1185">Reference proteome</keyword>
<proteinExistence type="predicted"/>
<name>A0A4U6X1G5_9PEZI</name>
<feature type="transmembrane region" description="Helical" evidence="1">
    <location>
        <begin position="344"/>
        <end position="366"/>
    </location>
</feature>
<dbReference type="EMBL" id="PJEX01000698">
    <property type="protein sequence ID" value="TKW48844.1"/>
    <property type="molecule type" value="Genomic_DNA"/>
</dbReference>
<evidence type="ECO:0000313" key="3">
    <source>
        <dbReference type="Proteomes" id="UP000310108"/>
    </source>
</evidence>
<accession>A0A4U6X1G5</accession>
<sequence>MHVNFHFLPSATKRPKASPEIDSSTFTSCTLSAGRAVGGRGAAGDVTRGAPGYLGGLVVFTDYLSLTSSLITNPDSVIALLVGNGLGHVALENLGFDTTKRDALLVGDEGRFHRHKQPARRPGARRVERPGARQAARQRQAAQQAARRAARRAALRVARLVEFLIARLVALLIARLVTPLVARLVEFLIARLVALLIARLVALLIARLVTPLVARRAARRGELQAARRLERPVERDAEPHLDVELDSICVPPIVREVVVEGVDGDRQENALVRVVKGVGLEQALVRRRPEKGARFRARGQVQGRRDLEGEVVPIVRGELDVGNFFAAGRGRVVGRVRGRPARRIRFVGVVRVVLIGVVRVDLFWVLRVAPIVRIAEGCAILVVGRAGVPVNVVPVVHGYSVVDAVKVAGPAFARA</sequence>
<gene>
    <name evidence="2" type="ORF">CTA1_13104</name>
</gene>